<gene>
    <name evidence="1" type="ORF">DCCM_3161</name>
</gene>
<keyword evidence="2" id="KW-1185">Reference proteome</keyword>
<dbReference type="EMBL" id="BFAV01000126">
    <property type="protein sequence ID" value="GBF34050.1"/>
    <property type="molecule type" value="Genomic_DNA"/>
</dbReference>
<dbReference type="Proteomes" id="UP000239549">
    <property type="component" value="Unassembled WGS sequence"/>
</dbReference>
<protein>
    <submittedName>
        <fullName evidence="1">Uncharacterized protein</fullName>
    </submittedName>
</protein>
<accession>A0A2L2XD29</accession>
<name>A0A2L2XD29_9FIRM</name>
<comment type="caution">
    <text evidence="1">The sequence shown here is derived from an EMBL/GenBank/DDBJ whole genome shotgun (WGS) entry which is preliminary data.</text>
</comment>
<dbReference type="Pfam" id="PF12787">
    <property type="entry name" value="EcsC"/>
    <property type="match status" value="1"/>
</dbReference>
<reference evidence="2" key="1">
    <citation type="submission" date="2018-02" db="EMBL/GenBank/DDBJ databases">
        <title>Genome sequence of Desulfocucumis palustris strain NAW-5.</title>
        <authorList>
            <person name="Watanabe M."/>
            <person name="Kojima H."/>
            <person name="Fukui M."/>
        </authorList>
    </citation>
    <scope>NUCLEOTIDE SEQUENCE [LARGE SCALE GENOMIC DNA]</scope>
    <source>
        <strain evidence="2">NAW-5</strain>
    </source>
</reference>
<evidence type="ECO:0000313" key="2">
    <source>
        <dbReference type="Proteomes" id="UP000239549"/>
    </source>
</evidence>
<dbReference type="RefSeq" id="WP_231702737.1">
    <property type="nucleotide sequence ID" value="NZ_BFAV01000126.1"/>
</dbReference>
<organism evidence="1 2">
    <name type="scientific">Desulfocucumis palustris</name>
    <dbReference type="NCBI Taxonomy" id="1898651"/>
    <lineage>
        <taxon>Bacteria</taxon>
        <taxon>Bacillati</taxon>
        <taxon>Bacillota</taxon>
        <taxon>Clostridia</taxon>
        <taxon>Eubacteriales</taxon>
        <taxon>Desulfocucumaceae</taxon>
        <taxon>Desulfocucumis</taxon>
    </lineage>
</organism>
<dbReference type="InterPro" id="IPR024787">
    <property type="entry name" value="EcsC"/>
</dbReference>
<dbReference type="AlphaFoldDB" id="A0A2L2XD29"/>
<evidence type="ECO:0000313" key="1">
    <source>
        <dbReference type="EMBL" id="GBF34050.1"/>
    </source>
</evidence>
<proteinExistence type="predicted"/>
<sequence>MFYINPFDYVNKNDVRKRVLKIKKKNQELNNRQLCEMVIKNKSRWCAASGAVTALPGAFPGLGTVVAVLGGTALDITALSYFMSEMILEMSAIYGRDLNIPAASREALWVFVSAVSSDLAGKGLARAAAARMGRQAVLKLLQELLLSLGIRVSQRSLLKIIPVLGTVISSAVNYYICKKIGAIAADYYEKSSFSEWQGTTIDI</sequence>